<dbReference type="PANTHER" id="PTHR47595">
    <property type="entry name" value="HEAT SHOCK 70 KDA PROTEIN 14"/>
    <property type="match status" value="1"/>
</dbReference>
<evidence type="ECO:0000313" key="2">
    <source>
        <dbReference type="EMBL" id="KAJ7316312.1"/>
    </source>
</evidence>
<comment type="caution">
    <text evidence="2">The sequence shown here is derived from an EMBL/GenBank/DDBJ whole genome shotgun (WGS) entry which is preliminary data.</text>
</comment>
<dbReference type="InterPro" id="IPR044822">
    <property type="entry name" value="Myb_DNA-bind_4"/>
</dbReference>
<protein>
    <recommendedName>
        <fullName evidence="1">Myb/SANT-like DNA-binding domain-containing protein</fullName>
    </recommendedName>
</protein>
<name>A0A9Q0XIF0_9SAUR</name>
<evidence type="ECO:0000259" key="1">
    <source>
        <dbReference type="Pfam" id="PF13837"/>
    </source>
</evidence>
<dbReference type="Proteomes" id="UP001142489">
    <property type="component" value="Unassembled WGS sequence"/>
</dbReference>
<dbReference type="OrthoDB" id="9050360at2759"/>
<feature type="domain" description="Myb/SANT-like DNA-binding" evidence="1">
    <location>
        <begin position="26"/>
        <end position="113"/>
    </location>
</feature>
<dbReference type="PANTHER" id="PTHR47595:SF1">
    <property type="entry name" value="MYB_SANT-LIKE DNA-BINDING DOMAIN-CONTAINING PROTEIN"/>
    <property type="match status" value="1"/>
</dbReference>
<evidence type="ECO:0000313" key="3">
    <source>
        <dbReference type="Proteomes" id="UP001142489"/>
    </source>
</evidence>
<accession>A0A9Q0XIF0</accession>
<organism evidence="2 3">
    <name type="scientific">Phrynocephalus forsythii</name>
    <dbReference type="NCBI Taxonomy" id="171643"/>
    <lineage>
        <taxon>Eukaryota</taxon>
        <taxon>Metazoa</taxon>
        <taxon>Chordata</taxon>
        <taxon>Craniata</taxon>
        <taxon>Vertebrata</taxon>
        <taxon>Euteleostomi</taxon>
        <taxon>Lepidosauria</taxon>
        <taxon>Squamata</taxon>
        <taxon>Bifurcata</taxon>
        <taxon>Unidentata</taxon>
        <taxon>Episquamata</taxon>
        <taxon>Toxicofera</taxon>
        <taxon>Iguania</taxon>
        <taxon>Acrodonta</taxon>
        <taxon>Agamidae</taxon>
        <taxon>Agaminae</taxon>
        <taxon>Phrynocephalus</taxon>
    </lineage>
</organism>
<reference evidence="2" key="1">
    <citation type="journal article" date="2023" name="DNA Res.">
        <title>Chromosome-level genome assembly of Phrynocephalus forsythii using third-generation DNA sequencing and Hi-C analysis.</title>
        <authorList>
            <person name="Qi Y."/>
            <person name="Zhao W."/>
            <person name="Zhao Y."/>
            <person name="Niu C."/>
            <person name="Cao S."/>
            <person name="Zhang Y."/>
        </authorList>
    </citation>
    <scope>NUCLEOTIDE SEQUENCE</scope>
    <source>
        <tissue evidence="2">Muscle</tissue>
    </source>
</reference>
<proteinExistence type="predicted"/>
<dbReference type="EMBL" id="JAPFRF010000011">
    <property type="protein sequence ID" value="KAJ7316312.1"/>
    <property type="molecule type" value="Genomic_DNA"/>
</dbReference>
<keyword evidence="3" id="KW-1185">Reference proteome</keyword>
<dbReference type="AlphaFoldDB" id="A0A9Q0XIF0"/>
<sequence length="232" mass="25673">MDNNDDSLDESQGSTKSVKGKRGVIWGNAETSALIKVWGEAEVKYALSSLKRNYEIFEMISTELGKVGYFRSAEECRTKTKSLRKLYKLAVLHNNRSGSGRSKFIWYDEMAQIFRTDASIHPLQTTESESSAEAGADSMDGSGELMVTLDLVEAGDVELSACSDTSGAGHQDSTNYEATLDPARRLAMLRKRKQRTCAAACLDNTLSGFVDWVQRNTEAGNIKRYARDDAEK</sequence>
<dbReference type="Pfam" id="PF13837">
    <property type="entry name" value="Myb_DNA-bind_4"/>
    <property type="match status" value="1"/>
</dbReference>
<gene>
    <name evidence="2" type="ORF">JRQ81_002474</name>
</gene>
<dbReference type="Gene3D" id="1.10.10.60">
    <property type="entry name" value="Homeodomain-like"/>
    <property type="match status" value="1"/>
</dbReference>